<dbReference type="GO" id="GO:0006565">
    <property type="term" value="P:L-serine catabolic process"/>
    <property type="evidence" value="ECO:0007669"/>
    <property type="project" value="TreeGrafter"/>
</dbReference>
<gene>
    <name evidence="14" type="ORF">GWK08_17335</name>
</gene>
<dbReference type="InterPro" id="IPR000634">
    <property type="entry name" value="Ser/Thr_deHydtase_PyrdxlP-BS"/>
</dbReference>
<dbReference type="Gene3D" id="3.40.50.1100">
    <property type="match status" value="2"/>
</dbReference>
<comment type="pathway">
    <text evidence="2">Amino-acid biosynthesis; L-threonine biosynthesis; L-threonine from L-aspartate: step 5/5.</text>
</comment>
<dbReference type="AlphaFoldDB" id="A0A6P0UWV8"/>
<dbReference type="RefSeq" id="WP_163608512.1">
    <property type="nucleotide sequence ID" value="NZ_JAABOO010000004.1"/>
</dbReference>
<dbReference type="PANTHER" id="PTHR48078">
    <property type="entry name" value="THREONINE DEHYDRATASE, MITOCHONDRIAL-RELATED"/>
    <property type="match status" value="1"/>
</dbReference>
<dbReference type="InterPro" id="IPR001926">
    <property type="entry name" value="TrpB-like_PALP"/>
</dbReference>
<comment type="cofactor">
    <cofactor evidence="1 12">
        <name>pyridoxal 5'-phosphate</name>
        <dbReference type="ChEBI" id="CHEBI:597326"/>
    </cofactor>
</comment>
<evidence type="ECO:0000256" key="11">
    <source>
        <dbReference type="NCBIfam" id="TIGR00260"/>
    </source>
</evidence>
<evidence type="ECO:0000256" key="1">
    <source>
        <dbReference type="ARBA" id="ARBA00001933"/>
    </source>
</evidence>
<evidence type="ECO:0000256" key="5">
    <source>
        <dbReference type="ARBA" id="ARBA00018679"/>
    </source>
</evidence>
<dbReference type="GO" id="GO:0004794">
    <property type="term" value="F:threonine deaminase activity"/>
    <property type="evidence" value="ECO:0007669"/>
    <property type="project" value="TreeGrafter"/>
</dbReference>
<keyword evidence="15" id="KW-1185">Reference proteome</keyword>
<dbReference type="GO" id="GO:0009088">
    <property type="term" value="P:threonine biosynthetic process"/>
    <property type="evidence" value="ECO:0007669"/>
    <property type="project" value="UniProtKB-UniRule"/>
</dbReference>
<dbReference type="InterPro" id="IPR004450">
    <property type="entry name" value="Thr_synthase-like"/>
</dbReference>
<accession>A0A6P0UWV8</accession>
<feature type="modified residue" description="N6-(pyridoxal phosphate)lysine" evidence="12">
    <location>
        <position position="110"/>
    </location>
</feature>
<dbReference type="PANTHER" id="PTHR48078:SF6">
    <property type="entry name" value="L-THREONINE DEHYDRATASE CATABOLIC TDCB"/>
    <property type="match status" value="1"/>
</dbReference>
<name>A0A6P0UWV8_9FLAO</name>
<keyword evidence="7" id="KW-0791">Threonine biosynthesis</keyword>
<evidence type="ECO:0000256" key="10">
    <source>
        <dbReference type="ARBA" id="ARBA00049144"/>
    </source>
</evidence>
<dbReference type="GO" id="GO:0004795">
    <property type="term" value="F:threonine synthase activity"/>
    <property type="evidence" value="ECO:0007669"/>
    <property type="project" value="UniProtKB-UniRule"/>
</dbReference>
<evidence type="ECO:0000313" key="15">
    <source>
        <dbReference type="Proteomes" id="UP000468581"/>
    </source>
</evidence>
<sequence>MSKNYYTHLECHECGTVYDKDSRHTFCPDDHQPLVAKYKLDNFWSKESLKDRPANMWRYKEVLPVEKEENRICLGEGFTPMLKLSKLGGKVGQGRLLLKDESANPTGSFKARGISMALSKAKELGVTAMCIPTAGNAGSALSAYCAKAGMEAHIFMPEKTPHVFQMDCEIMGAKVTKVDGDISDAAALMQKENDGSWFDVTTLKEPFRLEGKKTMGYEIAEQLRWELPDVVVYPTGGGTGLIGIWKAFQEMKDMGWIDKIPTRMVAVQGSGCDPVVQAFQKGMDHTPKYQNPAKTIANGLRVPKAFGDKLIMKTLYESKGTAVSITDEEMKEGLSEFATQEGVFLSPEGAAVWMGYKKLRSENWIKEDESVVLINTGSAYKYVENLY</sequence>
<comment type="catalytic activity">
    <reaction evidence="10">
        <text>O-phospho-L-homoserine + H2O = L-threonine + phosphate</text>
        <dbReference type="Rhea" id="RHEA:10840"/>
        <dbReference type="ChEBI" id="CHEBI:15377"/>
        <dbReference type="ChEBI" id="CHEBI:43474"/>
        <dbReference type="ChEBI" id="CHEBI:57590"/>
        <dbReference type="ChEBI" id="CHEBI:57926"/>
        <dbReference type="EC" id="4.2.3.1"/>
    </reaction>
</comment>
<evidence type="ECO:0000256" key="2">
    <source>
        <dbReference type="ARBA" id="ARBA00004979"/>
    </source>
</evidence>
<evidence type="ECO:0000256" key="6">
    <source>
        <dbReference type="ARBA" id="ARBA00022605"/>
    </source>
</evidence>
<reference evidence="14 15" key="1">
    <citation type="submission" date="2020-01" db="EMBL/GenBank/DDBJ databases">
        <title>Leptobacterium flavescens.</title>
        <authorList>
            <person name="Wang G."/>
        </authorList>
    </citation>
    <scope>NUCLEOTIDE SEQUENCE [LARGE SCALE GENOMIC DNA]</scope>
    <source>
        <strain evidence="14 15">KCTC 22160</strain>
    </source>
</reference>
<evidence type="ECO:0000259" key="13">
    <source>
        <dbReference type="Pfam" id="PF00291"/>
    </source>
</evidence>
<dbReference type="UniPathway" id="UPA00050">
    <property type="reaction ID" value="UER00065"/>
</dbReference>
<comment type="caution">
    <text evidence="14">The sequence shown here is derived from an EMBL/GenBank/DDBJ whole genome shotgun (WGS) entry which is preliminary data.</text>
</comment>
<dbReference type="EC" id="4.2.3.1" evidence="4 11"/>
<organism evidence="14 15">
    <name type="scientific">Leptobacterium flavescens</name>
    <dbReference type="NCBI Taxonomy" id="472055"/>
    <lineage>
        <taxon>Bacteria</taxon>
        <taxon>Pseudomonadati</taxon>
        <taxon>Bacteroidota</taxon>
        <taxon>Flavobacteriia</taxon>
        <taxon>Flavobacteriales</taxon>
        <taxon>Flavobacteriaceae</taxon>
        <taxon>Leptobacterium</taxon>
    </lineage>
</organism>
<evidence type="ECO:0000256" key="3">
    <source>
        <dbReference type="ARBA" id="ARBA00005517"/>
    </source>
</evidence>
<dbReference type="Pfam" id="PF00291">
    <property type="entry name" value="PALP"/>
    <property type="match status" value="1"/>
</dbReference>
<protein>
    <recommendedName>
        <fullName evidence="5 11">Threonine synthase</fullName>
        <ecNumber evidence="4 11">4.2.3.1</ecNumber>
    </recommendedName>
</protein>
<keyword evidence="8 12" id="KW-0663">Pyridoxal phosphate</keyword>
<evidence type="ECO:0000256" key="9">
    <source>
        <dbReference type="ARBA" id="ARBA00023239"/>
    </source>
</evidence>
<dbReference type="Proteomes" id="UP000468581">
    <property type="component" value="Unassembled WGS sequence"/>
</dbReference>
<dbReference type="InterPro" id="IPR050147">
    <property type="entry name" value="Ser/Thr_Dehydratase"/>
</dbReference>
<dbReference type="PROSITE" id="PS00165">
    <property type="entry name" value="DEHYDRATASE_SER_THR"/>
    <property type="match status" value="1"/>
</dbReference>
<keyword evidence="6" id="KW-0028">Amino-acid biosynthesis</keyword>
<proteinExistence type="inferred from homology"/>
<dbReference type="EMBL" id="JAABOO010000004">
    <property type="protein sequence ID" value="NER15223.1"/>
    <property type="molecule type" value="Genomic_DNA"/>
</dbReference>
<dbReference type="GO" id="GO:0006567">
    <property type="term" value="P:L-threonine catabolic process"/>
    <property type="evidence" value="ECO:0007669"/>
    <property type="project" value="TreeGrafter"/>
</dbReference>
<comment type="similarity">
    <text evidence="3">Belongs to the threonine synthase family.</text>
</comment>
<dbReference type="CDD" id="cd01563">
    <property type="entry name" value="Thr-synth_1"/>
    <property type="match status" value="1"/>
</dbReference>
<evidence type="ECO:0000256" key="8">
    <source>
        <dbReference type="ARBA" id="ARBA00022898"/>
    </source>
</evidence>
<dbReference type="GO" id="GO:0030170">
    <property type="term" value="F:pyridoxal phosphate binding"/>
    <property type="evidence" value="ECO:0007669"/>
    <property type="project" value="InterPro"/>
</dbReference>
<dbReference type="SUPFAM" id="SSF53686">
    <property type="entry name" value="Tryptophan synthase beta subunit-like PLP-dependent enzymes"/>
    <property type="match status" value="1"/>
</dbReference>
<dbReference type="GO" id="GO:0003941">
    <property type="term" value="F:L-serine ammonia-lyase activity"/>
    <property type="evidence" value="ECO:0007669"/>
    <property type="project" value="TreeGrafter"/>
</dbReference>
<dbReference type="NCBIfam" id="NF006050">
    <property type="entry name" value="PRK08197.1"/>
    <property type="match status" value="1"/>
</dbReference>
<dbReference type="InterPro" id="IPR036052">
    <property type="entry name" value="TrpB-like_PALP_sf"/>
</dbReference>
<dbReference type="NCBIfam" id="TIGR00260">
    <property type="entry name" value="thrC"/>
    <property type="match status" value="1"/>
</dbReference>
<evidence type="ECO:0000256" key="12">
    <source>
        <dbReference type="PIRSR" id="PIRSR604450-51"/>
    </source>
</evidence>
<feature type="domain" description="Tryptophan synthase beta chain-like PALP" evidence="13">
    <location>
        <begin position="74"/>
        <end position="377"/>
    </location>
</feature>
<evidence type="ECO:0000256" key="4">
    <source>
        <dbReference type="ARBA" id="ARBA00013028"/>
    </source>
</evidence>
<dbReference type="GO" id="GO:0009097">
    <property type="term" value="P:isoleucine biosynthetic process"/>
    <property type="evidence" value="ECO:0007669"/>
    <property type="project" value="TreeGrafter"/>
</dbReference>
<keyword evidence="9 14" id="KW-0456">Lyase</keyword>
<evidence type="ECO:0000256" key="7">
    <source>
        <dbReference type="ARBA" id="ARBA00022697"/>
    </source>
</evidence>
<evidence type="ECO:0000313" key="14">
    <source>
        <dbReference type="EMBL" id="NER15223.1"/>
    </source>
</evidence>